<organism evidence="2 3">
    <name type="scientific">Novipirellula galeiformis</name>
    <dbReference type="NCBI Taxonomy" id="2528004"/>
    <lineage>
        <taxon>Bacteria</taxon>
        <taxon>Pseudomonadati</taxon>
        <taxon>Planctomycetota</taxon>
        <taxon>Planctomycetia</taxon>
        <taxon>Pirellulales</taxon>
        <taxon>Pirellulaceae</taxon>
        <taxon>Novipirellula</taxon>
    </lineage>
</organism>
<reference evidence="2 3" key="1">
    <citation type="submission" date="2019-02" db="EMBL/GenBank/DDBJ databases">
        <title>Deep-cultivation of Planctomycetes and their phenomic and genomic characterization uncovers novel biology.</title>
        <authorList>
            <person name="Wiegand S."/>
            <person name="Jogler M."/>
            <person name="Boedeker C."/>
            <person name="Pinto D."/>
            <person name="Vollmers J."/>
            <person name="Rivas-Marin E."/>
            <person name="Kohn T."/>
            <person name="Peeters S.H."/>
            <person name="Heuer A."/>
            <person name="Rast P."/>
            <person name="Oberbeckmann S."/>
            <person name="Bunk B."/>
            <person name="Jeske O."/>
            <person name="Meyerdierks A."/>
            <person name="Storesund J.E."/>
            <person name="Kallscheuer N."/>
            <person name="Luecker S."/>
            <person name="Lage O.M."/>
            <person name="Pohl T."/>
            <person name="Merkel B.J."/>
            <person name="Hornburger P."/>
            <person name="Mueller R.-W."/>
            <person name="Bruemmer F."/>
            <person name="Labrenz M."/>
            <person name="Spormann A.M."/>
            <person name="Op Den Camp H."/>
            <person name="Overmann J."/>
            <person name="Amann R."/>
            <person name="Jetten M.S.M."/>
            <person name="Mascher T."/>
            <person name="Medema M.H."/>
            <person name="Devos D.P."/>
            <person name="Kaster A.-K."/>
            <person name="Ovreas L."/>
            <person name="Rohde M."/>
            <person name="Galperin M.Y."/>
            <person name="Jogler C."/>
        </authorList>
    </citation>
    <scope>NUCLEOTIDE SEQUENCE [LARGE SCALE GENOMIC DNA]</scope>
    <source>
        <strain evidence="2 3">Pla52o</strain>
    </source>
</reference>
<dbReference type="InterPro" id="IPR027558">
    <property type="entry name" value="Pre_pil_HX9DG_C"/>
</dbReference>
<dbReference type="AlphaFoldDB" id="A0A5C6CPN2"/>
<dbReference type="InterPro" id="IPR011453">
    <property type="entry name" value="DUF1559"/>
</dbReference>
<dbReference type="EMBL" id="SJPT01000002">
    <property type="protein sequence ID" value="TWU25434.1"/>
    <property type="molecule type" value="Genomic_DNA"/>
</dbReference>
<dbReference type="RefSeq" id="WP_146594048.1">
    <property type="nucleotide sequence ID" value="NZ_SJPT01000002.1"/>
</dbReference>
<dbReference type="Pfam" id="PF07963">
    <property type="entry name" value="N_methyl"/>
    <property type="match status" value="1"/>
</dbReference>
<proteinExistence type="predicted"/>
<dbReference type="PANTHER" id="PTHR30093">
    <property type="entry name" value="GENERAL SECRETION PATHWAY PROTEIN G"/>
    <property type="match status" value="1"/>
</dbReference>
<dbReference type="Proteomes" id="UP000316304">
    <property type="component" value="Unassembled WGS sequence"/>
</dbReference>
<dbReference type="Gene3D" id="3.30.700.10">
    <property type="entry name" value="Glycoprotein, Type 4 Pilin"/>
    <property type="match status" value="1"/>
</dbReference>
<name>A0A5C6CPN2_9BACT</name>
<evidence type="ECO:0000313" key="2">
    <source>
        <dbReference type="EMBL" id="TWU25434.1"/>
    </source>
</evidence>
<evidence type="ECO:0000259" key="1">
    <source>
        <dbReference type="Pfam" id="PF07596"/>
    </source>
</evidence>
<accession>A0A5C6CPN2</accession>
<evidence type="ECO:0000313" key="3">
    <source>
        <dbReference type="Proteomes" id="UP000316304"/>
    </source>
</evidence>
<keyword evidence="3" id="KW-1185">Reference proteome</keyword>
<dbReference type="InterPro" id="IPR045584">
    <property type="entry name" value="Pilin-like"/>
</dbReference>
<dbReference type="PANTHER" id="PTHR30093:SF2">
    <property type="entry name" value="TYPE II SECRETION SYSTEM PROTEIN H"/>
    <property type="match status" value="1"/>
</dbReference>
<gene>
    <name evidence="2" type="ORF">Pla52o_17350</name>
</gene>
<dbReference type="SUPFAM" id="SSF54523">
    <property type="entry name" value="Pili subunits"/>
    <property type="match status" value="1"/>
</dbReference>
<feature type="domain" description="DUF1559" evidence="1">
    <location>
        <begin position="38"/>
        <end position="304"/>
    </location>
</feature>
<protein>
    <recommendedName>
        <fullName evidence="1">DUF1559 domain-containing protein</fullName>
    </recommendedName>
</protein>
<dbReference type="NCBIfam" id="TIGR04294">
    <property type="entry name" value="pre_pil_HX9DG"/>
    <property type="match status" value="1"/>
</dbReference>
<comment type="caution">
    <text evidence="2">The sequence shown here is derived from an EMBL/GenBank/DDBJ whole genome shotgun (WGS) entry which is preliminary data.</text>
</comment>
<dbReference type="InterPro" id="IPR012902">
    <property type="entry name" value="N_methyl_site"/>
</dbReference>
<dbReference type="PROSITE" id="PS00409">
    <property type="entry name" value="PROKAR_NTER_METHYL"/>
    <property type="match status" value="1"/>
</dbReference>
<dbReference type="Pfam" id="PF07596">
    <property type="entry name" value="SBP_bac_10"/>
    <property type="match status" value="1"/>
</dbReference>
<sequence length="324" mass="35684">MRCFLNRRVVHRGFTLVELLVVIAIIGVLVGLLLPAVQAAREAARRMQCSNQLKQMGLALHNYHDSFGSFPQNQAWVTKGANPNQSVSSPNASSSISWRAAILPYIEQSAVYEQIDFSRPVSSAVGTPSNLDLARQPMSAYLCPSDPYGGVTKSGNQYLWSNWAYPHSSNPRDQPVGVTHYKGVQGNGFDIPFSTSSYPHGMFDRREGAPLKIRDVLDGTTNVLFVGEISPEWYAWPTWMAWSSPMSTQRGVNYVHRVYSGGSQRTAAEHGWSDNLTANSRHPGGAHFLMVDASVQFVTESIDLVLYQNLGHPQDSKPIGGFAL</sequence>
<dbReference type="OrthoDB" id="214964at2"/>
<dbReference type="NCBIfam" id="TIGR02532">
    <property type="entry name" value="IV_pilin_GFxxxE"/>
    <property type="match status" value="1"/>
</dbReference>